<keyword evidence="2" id="KW-0378">Hydrolase</keyword>
<feature type="domain" description="Metallo-beta-lactamase" evidence="1">
    <location>
        <begin position="11"/>
        <end position="179"/>
    </location>
</feature>
<comment type="caution">
    <text evidence="2">The sequence shown here is derived from an EMBL/GenBank/DDBJ whole genome shotgun (WGS) entry which is preliminary data.</text>
</comment>
<name>A0A9P6GW39_9MICR</name>
<evidence type="ECO:0000259" key="1">
    <source>
        <dbReference type="SMART" id="SM00849"/>
    </source>
</evidence>
<evidence type="ECO:0000313" key="2">
    <source>
        <dbReference type="EMBL" id="KAF9760846.1"/>
    </source>
</evidence>
<dbReference type="InterPro" id="IPR001279">
    <property type="entry name" value="Metallo-B-lactamas"/>
</dbReference>
<dbReference type="GO" id="GO:0004416">
    <property type="term" value="F:hydroxyacylglutathione hydrolase activity"/>
    <property type="evidence" value="ECO:0007669"/>
    <property type="project" value="TreeGrafter"/>
</dbReference>
<evidence type="ECO:0000313" key="3">
    <source>
        <dbReference type="Proteomes" id="UP000740883"/>
    </source>
</evidence>
<keyword evidence="3" id="KW-1185">Reference proteome</keyword>
<organism evidence="2 3">
    <name type="scientific">Nosema granulosis</name>
    <dbReference type="NCBI Taxonomy" id="83296"/>
    <lineage>
        <taxon>Eukaryota</taxon>
        <taxon>Fungi</taxon>
        <taxon>Fungi incertae sedis</taxon>
        <taxon>Microsporidia</taxon>
        <taxon>Nosematidae</taxon>
        <taxon>Nosema</taxon>
    </lineage>
</organism>
<gene>
    <name evidence="2" type="ORF">NGRA_2991</name>
</gene>
<dbReference type="PANTHER" id="PTHR11935:SF94">
    <property type="entry name" value="TENZING NORGAY, ISOFORM C"/>
    <property type="match status" value="1"/>
</dbReference>
<proteinExistence type="predicted"/>
<dbReference type="Proteomes" id="UP000740883">
    <property type="component" value="Unassembled WGS sequence"/>
</dbReference>
<dbReference type="AlphaFoldDB" id="A0A9P6GW39"/>
<dbReference type="OrthoDB" id="515692at2759"/>
<accession>A0A9P6GW39</accession>
<protein>
    <submittedName>
        <fullName evidence="2">Hydroxyacylglutathione hydrolase</fullName>
    </submittedName>
</protein>
<dbReference type="SUPFAM" id="SSF56281">
    <property type="entry name" value="Metallo-hydrolase/oxidoreductase"/>
    <property type="match status" value="1"/>
</dbReference>
<dbReference type="SMART" id="SM00849">
    <property type="entry name" value="Lactamase_B"/>
    <property type="match status" value="1"/>
</dbReference>
<dbReference type="EMBL" id="SBJO01000497">
    <property type="protein sequence ID" value="KAF9760846.1"/>
    <property type="molecule type" value="Genomic_DNA"/>
</dbReference>
<reference evidence="2 3" key="1">
    <citation type="journal article" date="2020" name="Genome Biol. Evol.">
        <title>Comparative genomics of strictly vertically transmitted, feminizing microsporidia endosymbionts of amphipod crustaceans.</title>
        <authorList>
            <person name="Cormier A."/>
            <person name="Chebbi M.A."/>
            <person name="Giraud I."/>
            <person name="Wattier R."/>
            <person name="Teixeira M."/>
            <person name="Gilbert C."/>
            <person name="Rigaud T."/>
            <person name="Cordaux R."/>
        </authorList>
    </citation>
    <scope>NUCLEOTIDE SEQUENCE [LARGE SCALE GENOMIC DNA]</scope>
    <source>
        <strain evidence="2 3">Ou3-Ou53</strain>
    </source>
</reference>
<dbReference type="PANTHER" id="PTHR11935">
    <property type="entry name" value="BETA LACTAMASE DOMAIN"/>
    <property type="match status" value="1"/>
</dbReference>
<dbReference type="Gene3D" id="3.60.15.10">
    <property type="entry name" value="Ribonuclease Z/Hydroxyacylglutathione hydrolase-like"/>
    <property type="match status" value="1"/>
</dbReference>
<dbReference type="InterPro" id="IPR036866">
    <property type="entry name" value="RibonucZ/Hydroxyglut_hydro"/>
</dbReference>
<sequence length="250" mass="29584">MRFVAIGVRVDNIMYLVYDDGYAISIDSYDPRIIEESLSCEFSKEFYKSEEINKIKEKTKKRKLIATLTTHSHFDHSNGDSFLKNLYPDIRQISGFYKERCFDGQKIQLRKIKIECIETKCHTQDSFCFYVNDKWLFTGDTVFFLGCGYFNDGTGSQMAEAFEKIKNRVDKKTLMLYGHDYRKGDTSFIKNIPKEILRSYDIPKHLEEKMFLFLEDEIKYNPFFRVLEEKGNKGENISKLRQAKNQFNKK</sequence>